<dbReference type="InterPro" id="IPR001932">
    <property type="entry name" value="PPM-type_phosphatase-like_dom"/>
</dbReference>
<dbReference type="Gene3D" id="3.60.40.10">
    <property type="entry name" value="PPM-type phosphatase domain"/>
    <property type="match status" value="1"/>
</dbReference>
<reference evidence="3" key="1">
    <citation type="submission" date="2022-06" db="EMBL/GenBank/DDBJ databases">
        <authorList>
            <person name="Berger JAMES D."/>
            <person name="Berger JAMES D."/>
        </authorList>
    </citation>
    <scope>NUCLEOTIDE SEQUENCE [LARGE SCALE GENOMIC DNA]</scope>
</reference>
<dbReference type="InterPro" id="IPR053287">
    <property type="entry name" value="PP2C-like_domain"/>
</dbReference>
<dbReference type="SUPFAM" id="SSF81606">
    <property type="entry name" value="PP2C-like"/>
    <property type="match status" value="1"/>
</dbReference>
<protein>
    <recommendedName>
        <fullName evidence="2">PPM-type phosphatase domain-containing protein</fullName>
    </recommendedName>
</protein>
<feature type="region of interest" description="Disordered" evidence="1">
    <location>
        <begin position="403"/>
        <end position="475"/>
    </location>
</feature>
<keyword evidence="3" id="KW-1185">Reference proteome</keyword>
<dbReference type="Proteomes" id="UP000050795">
    <property type="component" value="Unassembled WGS sequence"/>
</dbReference>
<dbReference type="InterPro" id="IPR036457">
    <property type="entry name" value="PPM-type-like_dom_sf"/>
</dbReference>
<feature type="compositionally biased region" description="Low complexity" evidence="1">
    <location>
        <begin position="445"/>
        <end position="467"/>
    </location>
</feature>
<evidence type="ECO:0000313" key="3">
    <source>
        <dbReference type="Proteomes" id="UP000050795"/>
    </source>
</evidence>
<dbReference type="SMART" id="SM00332">
    <property type="entry name" value="PP2Cc"/>
    <property type="match status" value="1"/>
</dbReference>
<feature type="domain" description="PPM-type phosphatase" evidence="2">
    <location>
        <begin position="146"/>
        <end position="446"/>
    </location>
</feature>
<evidence type="ECO:0000256" key="1">
    <source>
        <dbReference type="SAM" id="MobiDB-lite"/>
    </source>
</evidence>
<evidence type="ECO:0000259" key="2">
    <source>
        <dbReference type="PROSITE" id="PS51746"/>
    </source>
</evidence>
<dbReference type="PROSITE" id="PS51746">
    <property type="entry name" value="PPM_2"/>
    <property type="match status" value="1"/>
</dbReference>
<dbReference type="WBParaSite" id="TREG1_91730.1">
    <property type="protein sequence ID" value="TREG1_91730.1"/>
    <property type="gene ID" value="TREG1_91730"/>
</dbReference>
<feature type="compositionally biased region" description="Low complexity" evidence="1">
    <location>
        <begin position="615"/>
        <end position="643"/>
    </location>
</feature>
<reference evidence="4" key="2">
    <citation type="submission" date="2023-11" db="UniProtKB">
        <authorList>
            <consortium name="WormBaseParasite"/>
        </authorList>
    </citation>
    <scope>IDENTIFICATION</scope>
</reference>
<dbReference type="PANTHER" id="PTHR21586">
    <property type="entry name" value="TIPA"/>
    <property type="match status" value="1"/>
</dbReference>
<feature type="compositionally biased region" description="Acidic residues" evidence="1">
    <location>
        <begin position="409"/>
        <end position="424"/>
    </location>
</feature>
<dbReference type="PANTHER" id="PTHR21586:SF0">
    <property type="entry name" value="PP2C-LIKE DOMAIN-CONTAINING PROTEIN CG9801"/>
    <property type="match status" value="1"/>
</dbReference>
<feature type="compositionally biased region" description="Polar residues" evidence="1">
    <location>
        <begin position="323"/>
        <end position="334"/>
    </location>
</feature>
<proteinExistence type="predicted"/>
<feature type="region of interest" description="Disordered" evidence="1">
    <location>
        <begin position="607"/>
        <end position="647"/>
    </location>
</feature>
<evidence type="ECO:0000313" key="4">
    <source>
        <dbReference type="WBParaSite" id="TREG1_91730.1"/>
    </source>
</evidence>
<sequence length="719" mass="79623">MLSGKYKGSTKSIDVIPVNSNRPKLTKSWSFKDSILALRFGRTSLSETQESQYVSPKLYQLEDQFYHPASKCDVWRALCPQELPDSAVYLTKPVCNLSNEVFASVTGPKKGLVTANKWRKSKINNASEIHPGNWEVIENRKAHGLSVSLYEKNLVTGKTNGDPIADAFVVRARHDSAYLAVADGVNWGTESMKAARSAVSAIYAYLECHLFGSMKDKHEIRDTRDAAQLLFEAFSYAQEEIVSVTTGLTTLCVALILPVLPKQMVNKSNPIYDDAAASPVGRSQFAVIVASVGDCQAFLLSKFHGIREITGWTRTVLSSSDDLNGLESNGSNKSGKIISEPPARDFRDTGGALGAVYKNSKPELNNLICAVTLCDPGDIVLLGSDGLVDNFDPVITRLAVPESPHLDFVDEEDEEETAAIEDQDEEHHEHEEASPTDDLGVINISNSSSAKSTSSSSSNSTKSPTSPLWRPSKLWLNNSSITPPPQVSIWPQPPPPPTTTDSIKLFYPNVTTISQSTDNETNTICAQQINFTNQLELNWYERRRYAAKELERVWHELDISTETQKTSHVSDGIFSSKDLCEALINYAYHITTKRREWLENPEYAHLRPSQTPAHSSNSQNHNKNISNSNNNNGDGDGNVNNKSCNDNNGYSFDTQKKWFTDMLKRMPGKLDHATVVAYEVGVYHGNENEVYEETAHRYATPMTLNSPVHNNSVIPSEVK</sequence>
<organism evidence="3 4">
    <name type="scientific">Trichobilharzia regenti</name>
    <name type="common">Nasal bird schistosome</name>
    <dbReference type="NCBI Taxonomy" id="157069"/>
    <lineage>
        <taxon>Eukaryota</taxon>
        <taxon>Metazoa</taxon>
        <taxon>Spiralia</taxon>
        <taxon>Lophotrochozoa</taxon>
        <taxon>Platyhelminthes</taxon>
        <taxon>Trematoda</taxon>
        <taxon>Digenea</taxon>
        <taxon>Strigeidida</taxon>
        <taxon>Schistosomatoidea</taxon>
        <taxon>Schistosomatidae</taxon>
        <taxon>Trichobilharzia</taxon>
    </lineage>
</organism>
<dbReference type="AlphaFoldDB" id="A0AA85KBX8"/>
<name>A0AA85KBX8_TRIRE</name>
<feature type="region of interest" description="Disordered" evidence="1">
    <location>
        <begin position="323"/>
        <end position="345"/>
    </location>
</feature>
<accession>A0AA85KBX8</accession>